<sequence>MSHHGTDAYLGVTDLPPLVARAVTVAGERGFAHSCRPEQGRLLKALASGALTAIGETGTGCGVGLAWLASGAGPDVRLVSVERNPVLARIAADLFDDDPRVTVLRGEWREIVAHGPFDLLALDGGGQGKRPGDAPADPEELLTPQGTLLIDDFTPGFHPDPPREHWLTHPALTTVELRLAPDFATLVGTHGRR</sequence>
<organism evidence="1 4">
    <name type="scientific">Streptomyces radicis</name>
    <dbReference type="NCBI Taxonomy" id="1750517"/>
    <lineage>
        <taxon>Bacteria</taxon>
        <taxon>Bacillati</taxon>
        <taxon>Actinomycetota</taxon>
        <taxon>Actinomycetes</taxon>
        <taxon>Kitasatosporales</taxon>
        <taxon>Streptomycetaceae</taxon>
        <taxon>Streptomyces</taxon>
    </lineage>
</organism>
<dbReference type="SUPFAM" id="SSF53335">
    <property type="entry name" value="S-adenosyl-L-methionine-dependent methyltransferases"/>
    <property type="match status" value="1"/>
</dbReference>
<keyword evidence="1" id="KW-0489">Methyltransferase</keyword>
<dbReference type="AlphaFoldDB" id="A0A3A9W155"/>
<dbReference type="Pfam" id="PF13578">
    <property type="entry name" value="Methyltransf_24"/>
    <property type="match status" value="1"/>
</dbReference>
<dbReference type="InterPro" id="IPR029063">
    <property type="entry name" value="SAM-dependent_MTases_sf"/>
</dbReference>
<dbReference type="Gene3D" id="3.40.50.150">
    <property type="entry name" value="Vaccinia Virus protein VP39"/>
    <property type="match status" value="1"/>
</dbReference>
<comment type="caution">
    <text evidence="1">The sequence shown here is derived from an EMBL/GenBank/DDBJ whole genome shotgun (WGS) entry which is preliminary data.</text>
</comment>
<reference evidence="3 4" key="1">
    <citation type="submission" date="2018-09" db="EMBL/GenBank/DDBJ databases">
        <title>Streptomyces sp. nov. DS1-2, an endophytic actinomycete isolated from roots of Dendrobium scabrilingue.</title>
        <authorList>
            <person name="Kuncharoen N."/>
            <person name="Kudo T."/>
            <person name="Ohkuma M."/>
            <person name="Yuki M."/>
            <person name="Tanasupawat S."/>
        </authorList>
    </citation>
    <scope>NUCLEOTIDE SEQUENCE [LARGE SCALE GENOMIC DNA]</scope>
    <source>
        <strain evidence="1 4">AZ1-7</strain>
        <strain evidence="2 3">DS1-2</strain>
    </source>
</reference>
<dbReference type="GO" id="GO:0032259">
    <property type="term" value="P:methylation"/>
    <property type="evidence" value="ECO:0007669"/>
    <property type="project" value="UniProtKB-KW"/>
</dbReference>
<evidence type="ECO:0000313" key="3">
    <source>
        <dbReference type="Proteomes" id="UP000268652"/>
    </source>
</evidence>
<name>A0A3A9W155_9ACTN</name>
<dbReference type="Proteomes" id="UP000275024">
    <property type="component" value="Unassembled WGS sequence"/>
</dbReference>
<protein>
    <submittedName>
        <fullName evidence="1">SAM-dependent methyltransferase</fullName>
    </submittedName>
</protein>
<dbReference type="Proteomes" id="UP000268652">
    <property type="component" value="Unassembled WGS sequence"/>
</dbReference>
<proteinExistence type="predicted"/>
<dbReference type="OrthoDB" id="484536at2"/>
<evidence type="ECO:0000313" key="2">
    <source>
        <dbReference type="EMBL" id="RKN19506.1"/>
    </source>
</evidence>
<dbReference type="GO" id="GO:0008168">
    <property type="term" value="F:methyltransferase activity"/>
    <property type="evidence" value="ECO:0007669"/>
    <property type="project" value="UniProtKB-KW"/>
</dbReference>
<dbReference type="PANTHER" id="PTHR43167">
    <property type="entry name" value="PUTATIVE (AFU_ORTHOLOGUE AFUA_6G01830)-RELATED"/>
    <property type="match status" value="1"/>
</dbReference>
<dbReference type="EMBL" id="RBDY01000016">
    <property type="protein sequence ID" value="RKN19506.1"/>
    <property type="molecule type" value="Genomic_DNA"/>
</dbReference>
<keyword evidence="3" id="KW-1185">Reference proteome</keyword>
<dbReference type="EMBL" id="RBDX01000018">
    <property type="protein sequence ID" value="RKN06888.1"/>
    <property type="molecule type" value="Genomic_DNA"/>
</dbReference>
<evidence type="ECO:0000313" key="1">
    <source>
        <dbReference type="EMBL" id="RKN06888.1"/>
    </source>
</evidence>
<dbReference type="RefSeq" id="WP_120698586.1">
    <property type="nucleotide sequence ID" value="NZ_RBDX01000018.1"/>
</dbReference>
<keyword evidence="1" id="KW-0808">Transferase</keyword>
<dbReference type="PANTHER" id="PTHR43167:SF1">
    <property type="entry name" value="PUTATIVE (AFU_ORTHOLOGUE AFUA_6G01830)-RELATED"/>
    <property type="match status" value="1"/>
</dbReference>
<evidence type="ECO:0000313" key="4">
    <source>
        <dbReference type="Proteomes" id="UP000275024"/>
    </source>
</evidence>
<gene>
    <name evidence="2" type="ORF">D7318_20530</name>
    <name evidence="1" type="ORF">D7319_21065</name>
</gene>
<accession>A0A3A9W155</accession>